<evidence type="ECO:0000313" key="9">
    <source>
        <dbReference type="Proteomes" id="UP001565471"/>
    </source>
</evidence>
<name>A0A4Q4KG70_BRAEL</name>
<dbReference type="RefSeq" id="WP_026191901.1">
    <property type="nucleotide sequence ID" value="NZ_BJNL01000068.1"/>
</dbReference>
<evidence type="ECO:0000256" key="1">
    <source>
        <dbReference type="ARBA" id="ARBA00001947"/>
    </source>
</evidence>
<dbReference type="EC" id="3.5.2.10" evidence="6"/>
<dbReference type="Pfam" id="PF02633">
    <property type="entry name" value="Creatininase"/>
    <property type="match status" value="1"/>
</dbReference>
<dbReference type="GO" id="GO:0016811">
    <property type="term" value="F:hydrolase activity, acting on carbon-nitrogen (but not peptide) bonds, in linear amides"/>
    <property type="evidence" value="ECO:0007669"/>
    <property type="project" value="TreeGrafter"/>
</dbReference>
<keyword evidence="3 6" id="KW-0378">Hydrolase</keyword>
<dbReference type="EMBL" id="JBGBZA010000002">
    <property type="protein sequence ID" value="MEY9321000.1"/>
    <property type="molecule type" value="Genomic_DNA"/>
</dbReference>
<dbReference type="InterPro" id="IPR024087">
    <property type="entry name" value="Creatininase-like_sf"/>
</dbReference>
<keyword evidence="9" id="KW-1185">Reference proteome</keyword>
<comment type="caution">
    <text evidence="6">The sequence shown here is derived from an EMBL/GenBank/DDBJ whole genome shotgun (WGS) entry which is preliminary data.</text>
</comment>
<reference evidence="7 9" key="2">
    <citation type="submission" date="2024-07" db="EMBL/GenBank/DDBJ databases">
        <title>Genomic Encyclopedia of Type Strains, Phase V (KMG-V): Genome sequencing to study the core and pangenomes of soil and plant-associated prokaryotes.</title>
        <authorList>
            <person name="Whitman W."/>
        </authorList>
    </citation>
    <scope>NUCLEOTIDE SEQUENCE [LARGE SCALE GENOMIC DNA]</scope>
    <source>
        <strain evidence="7 9">USDA 415</strain>
    </source>
</reference>
<evidence type="ECO:0000313" key="7">
    <source>
        <dbReference type="EMBL" id="MEY9321000.1"/>
    </source>
</evidence>
<comment type="similarity">
    <text evidence="5">Belongs to the creatininase superfamily.</text>
</comment>
<reference evidence="6" key="1">
    <citation type="submission" date="2021-02" db="EMBL/GenBank/DDBJ databases">
        <title>Genomic Encyclopedia of Type Strains, Phase IV (KMG-V): Genome sequencing to study the core and pangenomes of soil and plant-associated prokaryotes.</title>
        <authorList>
            <person name="Whitman W."/>
        </authorList>
    </citation>
    <scope>NUCLEOTIDE SEQUENCE</scope>
    <source>
        <strain evidence="6">USDA 406</strain>
    </source>
</reference>
<dbReference type="Proteomes" id="UP001565471">
    <property type="component" value="Unassembled WGS sequence"/>
</dbReference>
<evidence type="ECO:0000256" key="2">
    <source>
        <dbReference type="ARBA" id="ARBA00022723"/>
    </source>
</evidence>
<evidence type="ECO:0000256" key="4">
    <source>
        <dbReference type="ARBA" id="ARBA00022833"/>
    </source>
</evidence>
<dbReference type="Proteomes" id="UP000673383">
    <property type="component" value="Unassembled WGS sequence"/>
</dbReference>
<proteinExistence type="inferred from homology"/>
<dbReference type="AlphaFoldDB" id="A0A4Q4KG70"/>
<dbReference type="GO" id="GO:0009231">
    <property type="term" value="P:riboflavin biosynthetic process"/>
    <property type="evidence" value="ECO:0007669"/>
    <property type="project" value="TreeGrafter"/>
</dbReference>
<dbReference type="GO" id="GO:0047789">
    <property type="term" value="F:creatininase activity"/>
    <property type="evidence" value="ECO:0007669"/>
    <property type="project" value="UniProtKB-EC"/>
</dbReference>
<evidence type="ECO:0000256" key="5">
    <source>
        <dbReference type="ARBA" id="ARBA00024029"/>
    </source>
</evidence>
<dbReference type="Gene3D" id="3.40.50.10310">
    <property type="entry name" value="Creatininase"/>
    <property type="match status" value="1"/>
</dbReference>
<accession>A0A4Q4KG70</accession>
<keyword evidence="2" id="KW-0479">Metal-binding</keyword>
<dbReference type="PANTHER" id="PTHR35005">
    <property type="entry name" value="3-DEHYDRO-SCYLLO-INOSOSE HYDROLASE"/>
    <property type="match status" value="1"/>
</dbReference>
<dbReference type="EMBL" id="JAFICZ010000001">
    <property type="protein sequence ID" value="MBP1293273.1"/>
    <property type="molecule type" value="Genomic_DNA"/>
</dbReference>
<dbReference type="InterPro" id="IPR003785">
    <property type="entry name" value="Creatininase/forma_Hydrolase"/>
</dbReference>
<organism evidence="6 8">
    <name type="scientific">Bradyrhizobium elkanii</name>
    <dbReference type="NCBI Taxonomy" id="29448"/>
    <lineage>
        <taxon>Bacteria</taxon>
        <taxon>Pseudomonadati</taxon>
        <taxon>Pseudomonadota</taxon>
        <taxon>Alphaproteobacteria</taxon>
        <taxon>Hyphomicrobiales</taxon>
        <taxon>Nitrobacteraceae</taxon>
        <taxon>Bradyrhizobium</taxon>
    </lineage>
</organism>
<evidence type="ECO:0000256" key="3">
    <source>
        <dbReference type="ARBA" id="ARBA00022801"/>
    </source>
</evidence>
<sequence length="260" mass="27792">MTAPALPDELRLELMSFEQVSVALAAGVSTVLIPCGAVEQHGPHLPLCMDADHADAIAARLARHLGRTLIAPTIKVGCSAHHLVFPGTISIRPETFESICLDYCTSLARHGFRRILLFSGHIGNFPALQDMLPRLRSAVPADVEIDAYCDAVAWIEAWRSAVEQAGGDPNAVGGHADIAETSLMMLLRPDNVRLDRFEVGHLGALSEEQLQAMWRNGIKSVTANGIIGNPFGSTARIGERCLAAIADLLAVSFGSQSNVV</sequence>
<dbReference type="GO" id="GO:0046872">
    <property type="term" value="F:metal ion binding"/>
    <property type="evidence" value="ECO:0007669"/>
    <property type="project" value="UniProtKB-KW"/>
</dbReference>
<dbReference type="PANTHER" id="PTHR35005:SF1">
    <property type="entry name" value="2-AMINO-5-FORMYLAMINO-6-RIBOSYLAMINOPYRIMIDIN-4(3H)-ONE 5'-MONOPHOSPHATE DEFORMYLASE"/>
    <property type="match status" value="1"/>
</dbReference>
<gene>
    <name evidence="7" type="ORF">ABIF29_007799</name>
    <name evidence="6" type="ORF">JOH49_003026</name>
</gene>
<keyword evidence="4" id="KW-0862">Zinc</keyword>
<evidence type="ECO:0000313" key="6">
    <source>
        <dbReference type="EMBL" id="MBP1293273.1"/>
    </source>
</evidence>
<dbReference type="SUPFAM" id="SSF102215">
    <property type="entry name" value="Creatininase"/>
    <property type="match status" value="1"/>
</dbReference>
<dbReference type="GeneID" id="92950983"/>
<comment type="cofactor">
    <cofactor evidence="1">
        <name>Zn(2+)</name>
        <dbReference type="ChEBI" id="CHEBI:29105"/>
    </cofactor>
</comment>
<protein>
    <submittedName>
        <fullName evidence="6">Creatinine amidohydrolase</fullName>
        <ecNumber evidence="6">3.5.2.10</ecNumber>
    </submittedName>
</protein>
<evidence type="ECO:0000313" key="8">
    <source>
        <dbReference type="Proteomes" id="UP000673383"/>
    </source>
</evidence>